<feature type="non-terminal residue" evidence="2">
    <location>
        <position position="461"/>
    </location>
</feature>
<evidence type="ECO:0000313" key="2">
    <source>
        <dbReference type="EMBL" id="KKL74563.1"/>
    </source>
</evidence>
<feature type="region of interest" description="Disordered" evidence="1">
    <location>
        <begin position="422"/>
        <end position="461"/>
    </location>
</feature>
<name>A0A0F9EKB0_9ZZZZ</name>
<protein>
    <submittedName>
        <fullName evidence="2">Uncharacterized protein</fullName>
    </submittedName>
</protein>
<proteinExistence type="predicted"/>
<feature type="region of interest" description="Disordered" evidence="1">
    <location>
        <begin position="33"/>
        <end position="59"/>
    </location>
</feature>
<gene>
    <name evidence="2" type="ORF">LCGC14_2063630</name>
</gene>
<organism evidence="2">
    <name type="scientific">marine sediment metagenome</name>
    <dbReference type="NCBI Taxonomy" id="412755"/>
    <lineage>
        <taxon>unclassified sequences</taxon>
        <taxon>metagenomes</taxon>
        <taxon>ecological metagenomes</taxon>
    </lineage>
</organism>
<comment type="caution">
    <text evidence="2">The sequence shown here is derived from an EMBL/GenBank/DDBJ whole genome shotgun (WGS) entry which is preliminary data.</text>
</comment>
<dbReference type="EMBL" id="LAZR01024609">
    <property type="protein sequence ID" value="KKL74563.1"/>
    <property type="molecule type" value="Genomic_DNA"/>
</dbReference>
<dbReference type="AlphaFoldDB" id="A0A0F9EKB0"/>
<sequence>MPDPRLDRLRRQLRLLRLSASLRQSESREAFASISPLEQFFQSPQERPPGGVRGGVPATLTPEQESVFPREEEIAAAQARMGGIESAVPGAGGAIMGGIRQGGRFVGGMGARVGQQLGKLPGGEALGEFSDELLEVIERQKAAEGVAEAPLPARAITGLAEFGTEVAAVPLAGKLLALKAPRAATAGGRIATTALGEGAKFAGLEQGLSLLEGEPLEEGAKRGQFGFLAGLTIGGILKGGGEIVRGVTRRAAEKAAEAQAVDRFAREQLRPERSQLVEAEAEARAIRSQNLAETAELGQKVQPKIQQLGEAEAGAVSNIGGGKPPESGFVVANVGADGKIYYGKPGEIHHTLSERYPHSQRGNWQEVGFAGPDGVVIGRERALGEVVKETGGRFRTSTKGELDALDLREQSTSLMGEAPQFVDPKTGQIRGRGRALPPGERPSLSGVAEQHIDPKTGQVRG</sequence>
<evidence type="ECO:0000256" key="1">
    <source>
        <dbReference type="SAM" id="MobiDB-lite"/>
    </source>
</evidence>
<reference evidence="2" key="1">
    <citation type="journal article" date="2015" name="Nature">
        <title>Complex archaea that bridge the gap between prokaryotes and eukaryotes.</title>
        <authorList>
            <person name="Spang A."/>
            <person name="Saw J.H."/>
            <person name="Jorgensen S.L."/>
            <person name="Zaremba-Niedzwiedzka K."/>
            <person name="Martijn J."/>
            <person name="Lind A.E."/>
            <person name="van Eijk R."/>
            <person name="Schleper C."/>
            <person name="Guy L."/>
            <person name="Ettema T.J."/>
        </authorList>
    </citation>
    <scope>NUCLEOTIDE SEQUENCE</scope>
</reference>
<accession>A0A0F9EKB0</accession>